<evidence type="ECO:0000313" key="2">
    <source>
        <dbReference type="Proteomes" id="UP000297245"/>
    </source>
</evidence>
<organism evidence="1 2">
    <name type="scientific">Dendrothele bispora (strain CBS 962.96)</name>
    <dbReference type="NCBI Taxonomy" id="1314807"/>
    <lineage>
        <taxon>Eukaryota</taxon>
        <taxon>Fungi</taxon>
        <taxon>Dikarya</taxon>
        <taxon>Basidiomycota</taxon>
        <taxon>Agaricomycotina</taxon>
        <taxon>Agaricomycetes</taxon>
        <taxon>Agaricomycetidae</taxon>
        <taxon>Agaricales</taxon>
        <taxon>Agaricales incertae sedis</taxon>
        <taxon>Dendrothele</taxon>
    </lineage>
</organism>
<dbReference type="EMBL" id="ML179175">
    <property type="protein sequence ID" value="THU96513.1"/>
    <property type="molecule type" value="Genomic_DNA"/>
</dbReference>
<dbReference type="AlphaFoldDB" id="A0A4S8M473"/>
<dbReference type="OrthoDB" id="3271070at2759"/>
<protein>
    <submittedName>
        <fullName evidence="1">Uncharacterized protein</fullName>
    </submittedName>
</protein>
<gene>
    <name evidence="1" type="ORF">K435DRAFT_858470</name>
</gene>
<evidence type="ECO:0000313" key="1">
    <source>
        <dbReference type="EMBL" id="THU96513.1"/>
    </source>
</evidence>
<proteinExistence type="predicted"/>
<accession>A0A4S8M473</accession>
<sequence>MSSTSPACLEAGCQCPRFITMAPSPSGPIFQPTGDPESLCVMCNHNFRLHLQGANRPCTSCPSGQCPNFRSLATSTLTQAHTLPQDICLCLHTNAQHSLTFPAPSSLANLLLPNTIPAASTPSIIPAPSPISAFTSAFSGSSSITPASLQAAAALRNRSCLTSLPQNNATVSARNGSIPIENAPVRHPQLSGPPRQHPGPPRHGAFSHPPINFQVLTLTSTSGEQSRFTRLTLERIVHMLDVLKNSSLTFFIPAAPIADPAELLQLLNSKLQLQLANQNFVLPPNPDATDLRFERLPWVIVQKTKTHGHFRLGSHTSASHFCLTETFIKSLKWPEISTLQGTDNRLTLILGDGSVQPLLQTLTPSTSPVIPASESPSNASVSELSSVPSIPASNSFSMLQPLPQPPTLISAPFPLATRSVPVIPCTRASSPSEEPPFTRRCVEESWTLERPDARDVLNWFRQLRQDIRSTRSTSIYFSIKADSMSSLKNGYLDSLSWQIRCSKTSEVVPPPQRSGGVISWRIAGTTPVDLFTLNASHASTSSRHQDTISTGDGVERGMYNLLFTTLAEEASYWQGSLFNGDMVISVQSESDLPSLLLEDCLRFKAYDIPAPYIQAVDPKLYGHLEAMLTTLNIMTTRVPAQRNSETHTEWTKVILERAFFGVPKFLQSDIFKALKSGFTYSFGGSKSFVAMLIAKFGVARIPSIMALSFSASLTSADELLAHINFRHSSLPGCLLDKAIAVFKKRFIRCICGIGHPQAYHLVTDQEKQSRKHDALFRAQQFLLATTDSITVPLNPDWTIDVRS</sequence>
<reference evidence="1 2" key="1">
    <citation type="journal article" date="2019" name="Nat. Ecol. Evol.">
        <title>Megaphylogeny resolves global patterns of mushroom evolution.</title>
        <authorList>
            <person name="Varga T."/>
            <person name="Krizsan K."/>
            <person name="Foldi C."/>
            <person name="Dima B."/>
            <person name="Sanchez-Garcia M."/>
            <person name="Sanchez-Ramirez S."/>
            <person name="Szollosi G.J."/>
            <person name="Szarkandi J.G."/>
            <person name="Papp V."/>
            <person name="Albert L."/>
            <person name="Andreopoulos W."/>
            <person name="Angelini C."/>
            <person name="Antonin V."/>
            <person name="Barry K.W."/>
            <person name="Bougher N.L."/>
            <person name="Buchanan P."/>
            <person name="Buyck B."/>
            <person name="Bense V."/>
            <person name="Catcheside P."/>
            <person name="Chovatia M."/>
            <person name="Cooper J."/>
            <person name="Damon W."/>
            <person name="Desjardin D."/>
            <person name="Finy P."/>
            <person name="Geml J."/>
            <person name="Haridas S."/>
            <person name="Hughes K."/>
            <person name="Justo A."/>
            <person name="Karasinski D."/>
            <person name="Kautmanova I."/>
            <person name="Kiss B."/>
            <person name="Kocsube S."/>
            <person name="Kotiranta H."/>
            <person name="LaButti K.M."/>
            <person name="Lechner B.E."/>
            <person name="Liimatainen K."/>
            <person name="Lipzen A."/>
            <person name="Lukacs Z."/>
            <person name="Mihaltcheva S."/>
            <person name="Morgado L.N."/>
            <person name="Niskanen T."/>
            <person name="Noordeloos M.E."/>
            <person name="Ohm R.A."/>
            <person name="Ortiz-Santana B."/>
            <person name="Ovrebo C."/>
            <person name="Racz N."/>
            <person name="Riley R."/>
            <person name="Savchenko A."/>
            <person name="Shiryaev A."/>
            <person name="Soop K."/>
            <person name="Spirin V."/>
            <person name="Szebenyi C."/>
            <person name="Tomsovsky M."/>
            <person name="Tulloss R.E."/>
            <person name="Uehling J."/>
            <person name="Grigoriev I.V."/>
            <person name="Vagvolgyi C."/>
            <person name="Papp T."/>
            <person name="Martin F.M."/>
            <person name="Miettinen O."/>
            <person name="Hibbett D.S."/>
            <person name="Nagy L.G."/>
        </authorList>
    </citation>
    <scope>NUCLEOTIDE SEQUENCE [LARGE SCALE GENOMIC DNA]</scope>
    <source>
        <strain evidence="1 2">CBS 962.96</strain>
    </source>
</reference>
<dbReference type="Proteomes" id="UP000297245">
    <property type="component" value="Unassembled WGS sequence"/>
</dbReference>
<keyword evidence="2" id="KW-1185">Reference proteome</keyword>
<name>A0A4S8M473_DENBC</name>